<dbReference type="SUPFAM" id="SSF63829">
    <property type="entry name" value="Calcium-dependent phosphotriesterase"/>
    <property type="match status" value="1"/>
</dbReference>
<sequence>MIRNALWLAIAGCLMMSGAAKAQSWPEGPGRQLTEETCGACHRTSLITNSSGYDEAGWRHLIGTMIDLSGTDMLNEIAGYLAEHFPPNDRRAPTLVEGEHSIRFEEWVTPTLGQRTRDPVEAPDGSIWWAGQWADLVGRLDPESGEMEEFHLPSGAKPHTVTADAEGRIWYTGNGNATMGVLDPTTGSITEYEMPDPEARDPHSAIVDGSGRVWFTLQRSNMIGRLDPASGEVDLVTLPTANSRPYGIKLDSSDTPWVAANGSNRLFRVEPDSMAIEEHELPGDGTHVRRLAIAEDDSIWYVNSGLGRIGHYDPRTREAREWPSPSGPDSHPYAIALLDGAVWFNESGQRPDALVRFDPESESFQSWPIPSGEVHAGIIRHMRPARDGSLLIHQSSTNRLLRVMPED</sequence>
<dbReference type="PANTHER" id="PTHR40274:SF3">
    <property type="entry name" value="VIRGINIAMYCIN B LYASE"/>
    <property type="match status" value="1"/>
</dbReference>
<keyword evidence="3" id="KW-1185">Reference proteome</keyword>
<dbReference type="InterPro" id="IPR051344">
    <property type="entry name" value="Vgb"/>
</dbReference>
<reference evidence="2 3" key="1">
    <citation type="submission" date="2023-03" db="EMBL/GenBank/DDBJ databases">
        <title>Fodinicurvata sp. CAU 1616 isolated from sea sendiment.</title>
        <authorList>
            <person name="Kim W."/>
        </authorList>
    </citation>
    <scope>NUCLEOTIDE SEQUENCE [LARGE SCALE GENOMIC DNA]</scope>
    <source>
        <strain evidence="2 3">CAU 1616</strain>
    </source>
</reference>
<dbReference type="Gene3D" id="1.10.760.10">
    <property type="entry name" value="Cytochrome c-like domain"/>
    <property type="match status" value="1"/>
</dbReference>
<organism evidence="2 3">
    <name type="scientific">Aquibaculum arenosum</name>
    <dbReference type="NCBI Taxonomy" id="3032591"/>
    <lineage>
        <taxon>Bacteria</taxon>
        <taxon>Pseudomonadati</taxon>
        <taxon>Pseudomonadota</taxon>
        <taxon>Alphaproteobacteria</taxon>
        <taxon>Rhodospirillales</taxon>
        <taxon>Rhodovibrionaceae</taxon>
        <taxon>Aquibaculum</taxon>
    </lineage>
</organism>
<comment type="caution">
    <text evidence="2">The sequence shown here is derived from an EMBL/GenBank/DDBJ whole genome shotgun (WGS) entry which is preliminary data.</text>
</comment>
<evidence type="ECO:0008006" key="4">
    <source>
        <dbReference type="Google" id="ProtNLM"/>
    </source>
</evidence>
<protein>
    <recommendedName>
        <fullName evidence="4">Cytochrome C</fullName>
    </recommendedName>
</protein>
<evidence type="ECO:0000256" key="1">
    <source>
        <dbReference type="SAM" id="SignalP"/>
    </source>
</evidence>
<gene>
    <name evidence="2" type="ORF">P2G67_01160</name>
</gene>
<proteinExistence type="predicted"/>
<dbReference type="InterPro" id="IPR036909">
    <property type="entry name" value="Cyt_c-like_dom_sf"/>
</dbReference>
<dbReference type="InterPro" id="IPR015943">
    <property type="entry name" value="WD40/YVTN_repeat-like_dom_sf"/>
</dbReference>
<evidence type="ECO:0000313" key="2">
    <source>
        <dbReference type="EMBL" id="MDF2094580.1"/>
    </source>
</evidence>
<evidence type="ECO:0000313" key="3">
    <source>
        <dbReference type="Proteomes" id="UP001215503"/>
    </source>
</evidence>
<name>A0ABT5YI11_9PROT</name>
<dbReference type="Proteomes" id="UP001215503">
    <property type="component" value="Unassembled WGS sequence"/>
</dbReference>
<feature type="chain" id="PRO_5046508233" description="Cytochrome C" evidence="1">
    <location>
        <begin position="23"/>
        <end position="407"/>
    </location>
</feature>
<dbReference type="Gene3D" id="2.130.10.10">
    <property type="entry name" value="YVTN repeat-like/Quinoprotein amine dehydrogenase"/>
    <property type="match status" value="2"/>
</dbReference>
<dbReference type="PANTHER" id="PTHR40274">
    <property type="entry name" value="VIRGINIAMYCIN B LYASE"/>
    <property type="match status" value="1"/>
</dbReference>
<dbReference type="Pfam" id="PF24684">
    <property type="entry name" value="Vgb_lyase"/>
    <property type="match status" value="1"/>
</dbReference>
<dbReference type="RefSeq" id="WP_275819192.1">
    <property type="nucleotide sequence ID" value="NZ_JARHUD010000001.1"/>
</dbReference>
<keyword evidence="1" id="KW-0732">Signal</keyword>
<accession>A0ABT5YI11</accession>
<dbReference type="EMBL" id="JARHUD010000001">
    <property type="protein sequence ID" value="MDF2094580.1"/>
    <property type="molecule type" value="Genomic_DNA"/>
</dbReference>
<feature type="signal peptide" evidence="1">
    <location>
        <begin position="1"/>
        <end position="22"/>
    </location>
</feature>